<dbReference type="OrthoDB" id="272987at2759"/>
<organism evidence="3 4">
    <name type="scientific">Dibothriocephalus latus</name>
    <name type="common">Fish tapeworm</name>
    <name type="synonym">Diphyllobothrium latum</name>
    <dbReference type="NCBI Taxonomy" id="60516"/>
    <lineage>
        <taxon>Eukaryota</taxon>
        <taxon>Metazoa</taxon>
        <taxon>Spiralia</taxon>
        <taxon>Lophotrochozoa</taxon>
        <taxon>Platyhelminthes</taxon>
        <taxon>Cestoda</taxon>
        <taxon>Eucestoda</taxon>
        <taxon>Diphyllobothriidea</taxon>
        <taxon>Diphyllobothriidae</taxon>
        <taxon>Dibothriocephalus</taxon>
    </lineage>
</organism>
<keyword evidence="1" id="KW-0732">Signal</keyword>
<evidence type="ECO:0000259" key="2">
    <source>
        <dbReference type="Pfam" id="PF20653"/>
    </source>
</evidence>
<evidence type="ECO:0000313" key="4">
    <source>
        <dbReference type="Proteomes" id="UP000281553"/>
    </source>
</evidence>
<proteinExistence type="predicted"/>
<dbReference type="AlphaFoldDB" id="A0A3P7PNM3"/>
<evidence type="ECO:0000256" key="1">
    <source>
        <dbReference type="SAM" id="SignalP"/>
    </source>
</evidence>
<name>A0A3P7PNM3_DIBLA</name>
<dbReference type="Proteomes" id="UP000281553">
    <property type="component" value="Unassembled WGS sequence"/>
</dbReference>
<dbReference type="InterPro" id="IPR048369">
    <property type="entry name" value="COG6_C"/>
</dbReference>
<keyword evidence="4" id="KW-1185">Reference proteome</keyword>
<dbReference type="Pfam" id="PF20653">
    <property type="entry name" value="COG6_C"/>
    <property type="match status" value="1"/>
</dbReference>
<dbReference type="EMBL" id="UYRU01112160">
    <property type="protein sequence ID" value="VDN44571.1"/>
    <property type="molecule type" value="Genomic_DNA"/>
</dbReference>
<accession>A0A3P7PNM3</accession>
<feature type="chain" id="PRO_5017969536" description="Conserved Oligomeric Golgi complex subunit 6 C-terminal domain-containing protein" evidence="1">
    <location>
        <begin position="20"/>
        <end position="90"/>
    </location>
</feature>
<gene>
    <name evidence="3" type="ORF">DILT_LOCUS19372</name>
</gene>
<protein>
    <recommendedName>
        <fullName evidence="2">Conserved Oligomeric Golgi complex subunit 6 C-terminal domain-containing protein</fullName>
    </recommendedName>
</protein>
<reference evidence="3 4" key="1">
    <citation type="submission" date="2018-11" db="EMBL/GenBank/DDBJ databases">
        <authorList>
            <consortium name="Pathogen Informatics"/>
        </authorList>
    </citation>
    <scope>NUCLEOTIDE SEQUENCE [LARGE SCALE GENOMIC DNA]</scope>
</reference>
<feature type="domain" description="Conserved Oligomeric Golgi complex subunit 6 C-terminal" evidence="2">
    <location>
        <begin position="19"/>
        <end position="86"/>
    </location>
</feature>
<feature type="signal peptide" evidence="1">
    <location>
        <begin position="1"/>
        <end position="19"/>
    </location>
</feature>
<evidence type="ECO:0000313" key="3">
    <source>
        <dbReference type="EMBL" id="VDN44571.1"/>
    </source>
</evidence>
<sequence length="90" mass="10004">MAILYPLLFLFSSLPPKAAFNAFLASPDSLDLPELQSIAYPRPRNLIRKRVADQLHTAYTTIYAALTDPTNGYEVALKTPQEVAELILNV</sequence>